<gene>
    <name evidence="2" type="ORF">ACFQ4A_08000</name>
</gene>
<name>A0ABW3ZTB9_9BACI</name>
<keyword evidence="3" id="KW-1185">Reference proteome</keyword>
<organism evidence="2 3">
    <name type="scientific">Lentibacillus salinarum</name>
    <dbReference type="NCBI Taxonomy" id="446820"/>
    <lineage>
        <taxon>Bacteria</taxon>
        <taxon>Bacillati</taxon>
        <taxon>Bacillota</taxon>
        <taxon>Bacilli</taxon>
        <taxon>Bacillales</taxon>
        <taxon>Bacillaceae</taxon>
        <taxon>Lentibacillus</taxon>
    </lineage>
</organism>
<dbReference type="Proteomes" id="UP001597178">
    <property type="component" value="Unassembled WGS sequence"/>
</dbReference>
<proteinExistence type="predicted"/>
<evidence type="ECO:0000256" key="1">
    <source>
        <dbReference type="SAM" id="Phobius"/>
    </source>
</evidence>
<evidence type="ECO:0000313" key="3">
    <source>
        <dbReference type="Proteomes" id="UP001597178"/>
    </source>
</evidence>
<evidence type="ECO:0008006" key="4">
    <source>
        <dbReference type="Google" id="ProtNLM"/>
    </source>
</evidence>
<sequence>MRNPYERYKRMELISLALAVVIGLIAIVQGYTIFMLFSFYLLAFSILSEGIFYLNTNKAPDGIKQCVKAGVLVLLATMLFFRL</sequence>
<evidence type="ECO:0000313" key="2">
    <source>
        <dbReference type="EMBL" id="MFD1361597.1"/>
    </source>
</evidence>
<keyword evidence="1" id="KW-0472">Membrane</keyword>
<keyword evidence="1" id="KW-0812">Transmembrane</keyword>
<feature type="transmembrane region" description="Helical" evidence="1">
    <location>
        <begin position="12"/>
        <end position="31"/>
    </location>
</feature>
<accession>A0ABW3ZTB9</accession>
<keyword evidence="1" id="KW-1133">Transmembrane helix</keyword>
<comment type="caution">
    <text evidence="2">The sequence shown here is derived from an EMBL/GenBank/DDBJ whole genome shotgun (WGS) entry which is preliminary data.</text>
</comment>
<reference evidence="3" key="1">
    <citation type="journal article" date="2019" name="Int. J. Syst. Evol. Microbiol.">
        <title>The Global Catalogue of Microorganisms (GCM) 10K type strain sequencing project: providing services to taxonomists for standard genome sequencing and annotation.</title>
        <authorList>
            <consortium name="The Broad Institute Genomics Platform"/>
            <consortium name="The Broad Institute Genome Sequencing Center for Infectious Disease"/>
            <person name="Wu L."/>
            <person name="Ma J."/>
        </authorList>
    </citation>
    <scope>NUCLEOTIDE SEQUENCE [LARGE SCALE GENOMIC DNA]</scope>
    <source>
        <strain evidence="3">CCUG 54822</strain>
    </source>
</reference>
<protein>
    <recommendedName>
        <fullName evidence="4">Phosphatidate cytidylyltransferase</fullName>
    </recommendedName>
</protein>
<dbReference type="RefSeq" id="WP_382399310.1">
    <property type="nucleotide sequence ID" value="NZ_JBHTNH010000016.1"/>
</dbReference>
<dbReference type="EMBL" id="JBHTNH010000016">
    <property type="protein sequence ID" value="MFD1361597.1"/>
    <property type="molecule type" value="Genomic_DNA"/>
</dbReference>